<feature type="region of interest" description="Disordered" evidence="2">
    <location>
        <begin position="117"/>
        <end position="155"/>
    </location>
</feature>
<evidence type="ECO:0000256" key="1">
    <source>
        <dbReference type="SAM" id="Coils"/>
    </source>
</evidence>
<proteinExistence type="predicted"/>
<evidence type="ECO:0000313" key="4">
    <source>
        <dbReference type="Proteomes" id="UP000594262"/>
    </source>
</evidence>
<feature type="coiled-coil region" evidence="1">
    <location>
        <begin position="37"/>
        <end position="74"/>
    </location>
</feature>
<dbReference type="Proteomes" id="UP000594262">
    <property type="component" value="Unplaced"/>
</dbReference>
<protein>
    <submittedName>
        <fullName evidence="3">Uncharacterized protein</fullName>
    </submittedName>
</protein>
<evidence type="ECO:0000313" key="3">
    <source>
        <dbReference type="EnsemblMetazoa" id="CLYHEMP016493.1"/>
    </source>
</evidence>
<dbReference type="EnsemblMetazoa" id="CLYHEMT016493.1">
    <property type="protein sequence ID" value="CLYHEMP016493.1"/>
    <property type="gene ID" value="CLYHEMG016493"/>
</dbReference>
<keyword evidence="4" id="KW-1185">Reference proteome</keyword>
<name>A0A7M5X285_9CNID</name>
<feature type="compositionally biased region" description="Basic and acidic residues" evidence="2">
    <location>
        <begin position="130"/>
        <end position="155"/>
    </location>
</feature>
<evidence type="ECO:0000256" key="2">
    <source>
        <dbReference type="SAM" id="MobiDB-lite"/>
    </source>
</evidence>
<reference evidence="3" key="1">
    <citation type="submission" date="2021-01" db="UniProtKB">
        <authorList>
            <consortium name="EnsemblMetazoa"/>
        </authorList>
    </citation>
    <scope>IDENTIFICATION</scope>
</reference>
<sequence length="155" mass="18060">MRMTEDEIDIPDGNGWPKLLYIYKPNVVLKEKREPEEITLEDTIDDMTDRIASLEKKVKTLKKLNEEVNELKKNIPKPQNLSKHKFRQLSRDNNCQDSITYSEACYEKWKKSGGGSFFVPPSNDKPSTSHSKDHDGWVDSSYHHSYNDHHGYYGN</sequence>
<keyword evidence="1" id="KW-0175">Coiled coil</keyword>
<organism evidence="3 4">
    <name type="scientific">Clytia hemisphaerica</name>
    <dbReference type="NCBI Taxonomy" id="252671"/>
    <lineage>
        <taxon>Eukaryota</taxon>
        <taxon>Metazoa</taxon>
        <taxon>Cnidaria</taxon>
        <taxon>Hydrozoa</taxon>
        <taxon>Hydroidolina</taxon>
        <taxon>Leptothecata</taxon>
        <taxon>Obeliida</taxon>
        <taxon>Clytiidae</taxon>
        <taxon>Clytia</taxon>
    </lineage>
</organism>
<dbReference type="AlphaFoldDB" id="A0A7M5X285"/>
<accession>A0A7M5X285</accession>